<comment type="caution">
    <text evidence="2">The sequence shown here is derived from an EMBL/GenBank/DDBJ whole genome shotgun (WGS) entry which is preliminary data.</text>
</comment>
<protein>
    <submittedName>
        <fullName evidence="2">Uncharacterized protein</fullName>
    </submittedName>
</protein>
<dbReference type="EMBL" id="FXUL01000032">
    <property type="protein sequence ID" value="SMP79657.1"/>
    <property type="molecule type" value="Genomic_DNA"/>
</dbReference>
<evidence type="ECO:0000313" key="2">
    <source>
        <dbReference type="EMBL" id="SMP79657.1"/>
    </source>
</evidence>
<sequence length="191" mass="21229">MKIFRAVSRTNFDPEREHTRHPGTRLPANVPYLVDNLWEFTRPDDMPSRRNGVYASPTAALALDGAAGVGQPQDGFIACRVACRSTPKIFQMSVADARYHPDVKRLQKTVHDKLVGQDLVGFEGKLALAPLFVPGMTRDELKAAMEGNAGLRDLVMELATLVTLWTDTPNSAVGELFFEIDEDNHYKLHPV</sequence>
<organism evidence="2 3">
    <name type="scientific">Noviherbaspirillum suwonense</name>
    <dbReference type="NCBI Taxonomy" id="1224511"/>
    <lineage>
        <taxon>Bacteria</taxon>
        <taxon>Pseudomonadati</taxon>
        <taxon>Pseudomonadota</taxon>
        <taxon>Betaproteobacteria</taxon>
        <taxon>Burkholderiales</taxon>
        <taxon>Oxalobacteraceae</taxon>
        <taxon>Noviherbaspirillum</taxon>
    </lineage>
</organism>
<feature type="region of interest" description="Disordered" evidence="1">
    <location>
        <begin position="1"/>
        <end position="26"/>
    </location>
</feature>
<dbReference type="Proteomes" id="UP001158049">
    <property type="component" value="Unassembled WGS sequence"/>
</dbReference>
<accession>A0ABY1QSQ9</accession>
<proteinExistence type="predicted"/>
<evidence type="ECO:0000313" key="3">
    <source>
        <dbReference type="Proteomes" id="UP001158049"/>
    </source>
</evidence>
<reference evidence="2 3" key="1">
    <citation type="submission" date="2017-05" db="EMBL/GenBank/DDBJ databases">
        <authorList>
            <person name="Varghese N."/>
            <person name="Submissions S."/>
        </authorList>
    </citation>
    <scope>NUCLEOTIDE SEQUENCE [LARGE SCALE GENOMIC DNA]</scope>
    <source>
        <strain evidence="2 3">DSM 26001</strain>
    </source>
</reference>
<keyword evidence="3" id="KW-1185">Reference proteome</keyword>
<evidence type="ECO:0000256" key="1">
    <source>
        <dbReference type="SAM" id="MobiDB-lite"/>
    </source>
</evidence>
<dbReference type="RefSeq" id="WP_283445318.1">
    <property type="nucleotide sequence ID" value="NZ_FXUL01000032.1"/>
</dbReference>
<name>A0ABY1QSQ9_9BURK</name>
<gene>
    <name evidence="2" type="ORF">SAMN06295970_13226</name>
</gene>